<dbReference type="Proteomes" id="UP000824160">
    <property type="component" value="Unassembled WGS sequence"/>
</dbReference>
<dbReference type="Pfam" id="PF11760">
    <property type="entry name" value="CbiG_N"/>
    <property type="match status" value="1"/>
</dbReference>
<dbReference type="SUPFAM" id="SSF159664">
    <property type="entry name" value="CobE/GbiG C-terminal domain-like"/>
    <property type="match status" value="1"/>
</dbReference>
<evidence type="ECO:0000259" key="2">
    <source>
        <dbReference type="Pfam" id="PF11760"/>
    </source>
</evidence>
<evidence type="ECO:0000313" key="4">
    <source>
        <dbReference type="Proteomes" id="UP000824160"/>
    </source>
</evidence>
<dbReference type="InterPro" id="IPR038029">
    <property type="entry name" value="GbiG_N_sf"/>
</dbReference>
<name>A0A9D1H4F0_9FIRM</name>
<dbReference type="SUPFAM" id="SSF159672">
    <property type="entry name" value="CbiG N-terminal domain-like"/>
    <property type="match status" value="1"/>
</dbReference>
<evidence type="ECO:0000259" key="1">
    <source>
        <dbReference type="Pfam" id="PF01890"/>
    </source>
</evidence>
<dbReference type="InterPro" id="IPR021744">
    <property type="entry name" value="CbiG_N"/>
</dbReference>
<reference evidence="3" key="2">
    <citation type="journal article" date="2021" name="PeerJ">
        <title>Extensive microbial diversity within the chicken gut microbiome revealed by metagenomics and culture.</title>
        <authorList>
            <person name="Gilroy R."/>
            <person name="Ravi A."/>
            <person name="Getino M."/>
            <person name="Pursley I."/>
            <person name="Horton D.L."/>
            <person name="Alikhan N.F."/>
            <person name="Baker D."/>
            <person name="Gharbi K."/>
            <person name="Hall N."/>
            <person name="Watson M."/>
            <person name="Adriaenssens E.M."/>
            <person name="Foster-Nyarko E."/>
            <person name="Jarju S."/>
            <person name="Secka A."/>
            <person name="Antonio M."/>
            <person name="Oren A."/>
            <person name="Chaudhuri R.R."/>
            <person name="La Ragione R."/>
            <person name="Hildebrand F."/>
            <person name="Pallen M.J."/>
        </authorList>
    </citation>
    <scope>NUCLEOTIDE SEQUENCE</scope>
    <source>
        <strain evidence="3">ChiBcec7-5410</strain>
    </source>
</reference>
<dbReference type="EMBL" id="DVLW01000025">
    <property type="protein sequence ID" value="HIT93710.1"/>
    <property type="molecule type" value="Genomic_DNA"/>
</dbReference>
<dbReference type="GO" id="GO:0009236">
    <property type="term" value="P:cobalamin biosynthetic process"/>
    <property type="evidence" value="ECO:0007669"/>
    <property type="project" value="InterPro"/>
</dbReference>
<organism evidence="3 4">
    <name type="scientific">Candidatus Faecivivens stercoripullorum</name>
    <dbReference type="NCBI Taxonomy" id="2840805"/>
    <lineage>
        <taxon>Bacteria</taxon>
        <taxon>Bacillati</taxon>
        <taxon>Bacillota</taxon>
        <taxon>Clostridia</taxon>
        <taxon>Eubacteriales</taxon>
        <taxon>Oscillospiraceae</taxon>
        <taxon>Oscillospiraceae incertae sedis</taxon>
        <taxon>Candidatus Faecivivens</taxon>
    </lineage>
</organism>
<feature type="domain" description="CobE/GbiG C-terminal" evidence="1">
    <location>
        <begin position="202"/>
        <end position="318"/>
    </location>
</feature>
<dbReference type="InterPro" id="IPR002750">
    <property type="entry name" value="CobE/GbiG_C"/>
</dbReference>
<dbReference type="PANTHER" id="PTHR37477">
    <property type="entry name" value="COBALT-PRECORRIN-5A HYDROLASE"/>
    <property type="match status" value="1"/>
</dbReference>
<sequence length="341" mass="36542">MKLAYLSFTEKGFALAKTLADTLGGSAMRCGQPDSLQEWTKKQFSEADGLIFVGAVGIAVRAIAPYLQKKWKDPAVVAIDETAQFAIPLVSGHLGGANSLARAISAVCGARAVITTATDVNGVFAVDDWARCQGIYVADPEHIRIISGRLLAGTSIRLSSRWPIDGECPQGVELTEDTDADVMVSAWKEGKPVLSLVPKVAVLGIGCRKGIGEDVLEKVLQRFLDETGLRAEAICEVASIDLKKEEEGLIAFCRAHGWLFTTCSAQQLQNVPGEFTASAFVSEVTGVDNVCERSAVFVSGGSLCHKKIACEGVTMAAALKPFFLDWNRMDICPQNSLKEDD</sequence>
<feature type="domain" description="Cobalamin synthesis G N-terminal" evidence="2">
    <location>
        <begin position="39"/>
        <end position="119"/>
    </location>
</feature>
<dbReference type="Gene3D" id="3.30.420.180">
    <property type="entry name" value="CobE/GbiG C-terminal domain"/>
    <property type="match status" value="1"/>
</dbReference>
<dbReference type="InterPro" id="IPR052553">
    <property type="entry name" value="CbiG_hydrolase"/>
</dbReference>
<dbReference type="AlphaFoldDB" id="A0A9D1H4F0"/>
<comment type="caution">
    <text evidence="3">The sequence shown here is derived from an EMBL/GenBank/DDBJ whole genome shotgun (WGS) entry which is preliminary data.</text>
</comment>
<protein>
    <submittedName>
        <fullName evidence="3">Cobalamin biosynthesis protein</fullName>
    </submittedName>
</protein>
<reference evidence="3" key="1">
    <citation type="submission" date="2020-10" db="EMBL/GenBank/DDBJ databases">
        <authorList>
            <person name="Gilroy R."/>
        </authorList>
    </citation>
    <scope>NUCLEOTIDE SEQUENCE</scope>
    <source>
        <strain evidence="3">ChiBcec7-5410</strain>
    </source>
</reference>
<evidence type="ECO:0000313" key="3">
    <source>
        <dbReference type="EMBL" id="HIT93710.1"/>
    </source>
</evidence>
<proteinExistence type="predicted"/>
<gene>
    <name evidence="3" type="ORF">IAC43_00840</name>
</gene>
<dbReference type="Pfam" id="PF01890">
    <property type="entry name" value="CbiG_C"/>
    <property type="match status" value="1"/>
</dbReference>
<dbReference type="PANTHER" id="PTHR37477:SF1">
    <property type="entry name" value="COBALT-PRECORRIN-5A HYDROLASE"/>
    <property type="match status" value="1"/>
</dbReference>
<dbReference type="InterPro" id="IPR036518">
    <property type="entry name" value="CobE/GbiG_C_sf"/>
</dbReference>
<accession>A0A9D1H4F0</accession>
<dbReference type="Gene3D" id="3.40.50.11220">
    <property type="match status" value="1"/>
</dbReference>